<protein>
    <submittedName>
        <fullName evidence="1">Uncharacterized protein</fullName>
    </submittedName>
</protein>
<evidence type="ECO:0000313" key="1">
    <source>
        <dbReference type="EMBL" id="KAK7361397.1"/>
    </source>
</evidence>
<evidence type="ECO:0000313" key="2">
    <source>
        <dbReference type="Proteomes" id="UP001367508"/>
    </source>
</evidence>
<dbReference type="Proteomes" id="UP001367508">
    <property type="component" value="Unassembled WGS sequence"/>
</dbReference>
<dbReference type="EMBL" id="JAYMYQ010000001">
    <property type="protein sequence ID" value="KAK7361397.1"/>
    <property type="molecule type" value="Genomic_DNA"/>
</dbReference>
<proteinExistence type="predicted"/>
<sequence length="126" mass="14767">MMGCTPRRRVSQREERLCTKVGLKRLEDQAMNQAIWRTRLRFAWAKAHLVERSRELVASNILWPGDFESGSVVLSPIKPRMRGPIRVHPSYVINPWVYRYRGRIYLGMTPYRQGAKSHGNHAYMGR</sequence>
<keyword evidence="2" id="KW-1185">Reference proteome</keyword>
<organism evidence="1 2">
    <name type="scientific">Canavalia gladiata</name>
    <name type="common">Sword bean</name>
    <name type="synonym">Dolichos gladiatus</name>
    <dbReference type="NCBI Taxonomy" id="3824"/>
    <lineage>
        <taxon>Eukaryota</taxon>
        <taxon>Viridiplantae</taxon>
        <taxon>Streptophyta</taxon>
        <taxon>Embryophyta</taxon>
        <taxon>Tracheophyta</taxon>
        <taxon>Spermatophyta</taxon>
        <taxon>Magnoliopsida</taxon>
        <taxon>eudicotyledons</taxon>
        <taxon>Gunneridae</taxon>
        <taxon>Pentapetalae</taxon>
        <taxon>rosids</taxon>
        <taxon>fabids</taxon>
        <taxon>Fabales</taxon>
        <taxon>Fabaceae</taxon>
        <taxon>Papilionoideae</taxon>
        <taxon>50 kb inversion clade</taxon>
        <taxon>NPAAA clade</taxon>
        <taxon>indigoferoid/millettioid clade</taxon>
        <taxon>Phaseoleae</taxon>
        <taxon>Canavalia</taxon>
    </lineage>
</organism>
<accession>A0AAN9R6U9</accession>
<dbReference type="AlphaFoldDB" id="A0AAN9R6U9"/>
<comment type="caution">
    <text evidence="1">The sequence shown here is derived from an EMBL/GenBank/DDBJ whole genome shotgun (WGS) entry which is preliminary data.</text>
</comment>
<gene>
    <name evidence="1" type="ORF">VNO77_03454</name>
</gene>
<reference evidence="1 2" key="1">
    <citation type="submission" date="2024-01" db="EMBL/GenBank/DDBJ databases">
        <title>The genomes of 5 underutilized Papilionoideae crops provide insights into root nodulation and disease resistanc.</title>
        <authorList>
            <person name="Jiang F."/>
        </authorList>
    </citation>
    <scope>NUCLEOTIDE SEQUENCE [LARGE SCALE GENOMIC DNA]</scope>
    <source>
        <strain evidence="1">LVBAO_FW01</strain>
        <tissue evidence="1">Leaves</tissue>
    </source>
</reference>
<name>A0AAN9R6U9_CANGL</name>